<gene>
    <name evidence="9" type="ORF">LS65_008160</name>
</gene>
<evidence type="ECO:0000256" key="1">
    <source>
        <dbReference type="ARBA" id="ARBA00004141"/>
    </source>
</evidence>
<evidence type="ECO:0000256" key="3">
    <source>
        <dbReference type="ARBA" id="ARBA00022692"/>
    </source>
</evidence>
<organism evidence="9 10">
    <name type="scientific">Helicobacter japonicus</name>
    <dbReference type="NCBI Taxonomy" id="425400"/>
    <lineage>
        <taxon>Bacteria</taxon>
        <taxon>Pseudomonadati</taxon>
        <taxon>Campylobacterota</taxon>
        <taxon>Epsilonproteobacteria</taxon>
        <taxon>Campylobacterales</taxon>
        <taxon>Helicobacteraceae</taxon>
        <taxon>Helicobacter</taxon>
    </lineage>
</organism>
<dbReference type="GO" id="GO:0016020">
    <property type="term" value="C:membrane"/>
    <property type="evidence" value="ECO:0007669"/>
    <property type="project" value="UniProtKB-SubCell"/>
</dbReference>
<evidence type="ECO:0000256" key="5">
    <source>
        <dbReference type="ARBA" id="ARBA00022989"/>
    </source>
</evidence>
<dbReference type="InterPro" id="IPR003834">
    <property type="entry name" value="Cyt_c_assmbl_TM_dom"/>
</dbReference>
<evidence type="ECO:0000259" key="8">
    <source>
        <dbReference type="Pfam" id="PF02683"/>
    </source>
</evidence>
<dbReference type="OrthoDB" id="9803065at2"/>
<evidence type="ECO:0000313" key="10">
    <source>
        <dbReference type="Proteomes" id="UP000029707"/>
    </source>
</evidence>
<dbReference type="AlphaFoldDB" id="A0A4U8TJG9"/>
<protein>
    <submittedName>
        <fullName evidence="9">Cytochrome C biogenesis protein CcdA</fullName>
    </submittedName>
</protein>
<dbReference type="Proteomes" id="UP000029707">
    <property type="component" value="Unassembled WGS sequence"/>
</dbReference>
<dbReference type="PANTHER" id="PTHR31272">
    <property type="entry name" value="CYTOCHROME C-TYPE BIOGENESIS PROTEIN HI_1454-RELATED"/>
    <property type="match status" value="1"/>
</dbReference>
<keyword evidence="5 7" id="KW-1133">Transmembrane helix</keyword>
<feature type="transmembrane region" description="Helical" evidence="7">
    <location>
        <begin position="62"/>
        <end position="93"/>
    </location>
</feature>
<keyword evidence="3 7" id="KW-0812">Transmembrane</keyword>
<dbReference type="GO" id="GO:0017004">
    <property type="term" value="P:cytochrome complex assembly"/>
    <property type="evidence" value="ECO:0007669"/>
    <property type="project" value="UniProtKB-KW"/>
</dbReference>
<keyword evidence="10" id="KW-1185">Reference proteome</keyword>
<sequence length="236" mass="26225">MILDNALITLYETMPFGASFLAGILTFLSPCILPLIPPYISYISGVEIQNLEDKHYSYKWRIIYTALLFITGFSLVFITLGIFASSALGAFFAHSLVRYIAGGIIVLFGIHFLFPFRFAFLYKNFNSNLNHTRFGFLSPLILGIGFSIGWSPCVGPILTSILTLSLTQANHAFWLMLCYCGGLGLAFLLVALFVQKALHLLKKLTPFLRIVEVIAGLLLILIGVLIMIHKTDLLLP</sequence>
<feature type="transmembrane region" description="Helical" evidence="7">
    <location>
        <begin position="172"/>
        <end position="194"/>
    </location>
</feature>
<evidence type="ECO:0000256" key="4">
    <source>
        <dbReference type="ARBA" id="ARBA00022748"/>
    </source>
</evidence>
<feature type="domain" description="Cytochrome C biogenesis protein transmembrane" evidence="8">
    <location>
        <begin position="18"/>
        <end position="227"/>
    </location>
</feature>
<feature type="transmembrane region" description="Helical" evidence="7">
    <location>
        <begin position="20"/>
        <end position="41"/>
    </location>
</feature>
<dbReference type="PANTHER" id="PTHR31272:SF4">
    <property type="entry name" value="CYTOCHROME C-TYPE BIOGENESIS PROTEIN HI_1454-RELATED"/>
    <property type="match status" value="1"/>
</dbReference>
<keyword evidence="4" id="KW-0201">Cytochrome c-type biogenesis</keyword>
<dbReference type="Pfam" id="PF02683">
    <property type="entry name" value="DsbD_TM"/>
    <property type="match status" value="1"/>
</dbReference>
<evidence type="ECO:0000256" key="7">
    <source>
        <dbReference type="SAM" id="Phobius"/>
    </source>
</evidence>
<dbReference type="STRING" id="425400.LS65_00265"/>
<proteinExistence type="inferred from homology"/>
<feature type="transmembrane region" description="Helical" evidence="7">
    <location>
        <begin position="99"/>
        <end position="122"/>
    </location>
</feature>
<evidence type="ECO:0000256" key="6">
    <source>
        <dbReference type="ARBA" id="ARBA00023136"/>
    </source>
</evidence>
<dbReference type="InterPro" id="IPR051790">
    <property type="entry name" value="Cytochrome_c-biogenesis_DsbD"/>
</dbReference>
<comment type="caution">
    <text evidence="9">The sequence shown here is derived from an EMBL/GenBank/DDBJ whole genome shotgun (WGS) entry which is preliminary data.</text>
</comment>
<keyword evidence="6 7" id="KW-0472">Membrane</keyword>
<feature type="transmembrane region" description="Helical" evidence="7">
    <location>
        <begin position="134"/>
        <end position="152"/>
    </location>
</feature>
<name>A0A4U8TJG9_9HELI</name>
<evidence type="ECO:0000256" key="2">
    <source>
        <dbReference type="ARBA" id="ARBA00006143"/>
    </source>
</evidence>
<feature type="transmembrane region" description="Helical" evidence="7">
    <location>
        <begin position="206"/>
        <end position="228"/>
    </location>
</feature>
<dbReference type="RefSeq" id="WP_034360315.1">
    <property type="nucleotide sequence ID" value="NZ_CAJUDB010000015.1"/>
</dbReference>
<accession>A0A4U8TJG9</accession>
<evidence type="ECO:0000313" key="9">
    <source>
        <dbReference type="EMBL" id="TLE00284.1"/>
    </source>
</evidence>
<reference evidence="9 10" key="1">
    <citation type="journal article" date="2014" name="Genome Announc.">
        <title>Draft genome sequences of eight enterohepatic helicobacter species isolated from both laboratory and wild rodents.</title>
        <authorList>
            <person name="Sheh A."/>
            <person name="Shen Z."/>
            <person name="Fox J.G."/>
        </authorList>
    </citation>
    <scope>NUCLEOTIDE SEQUENCE [LARGE SCALE GENOMIC DNA]</scope>
    <source>
        <strain evidence="9 10">MIT 01-6451</strain>
    </source>
</reference>
<dbReference type="EMBL" id="JRMQ02000013">
    <property type="protein sequence ID" value="TLE00284.1"/>
    <property type="molecule type" value="Genomic_DNA"/>
</dbReference>
<comment type="similarity">
    <text evidence="2">Belongs to the DsbD family.</text>
</comment>
<comment type="subcellular location">
    <subcellularLocation>
        <location evidence="1">Membrane</location>
        <topology evidence="1">Multi-pass membrane protein</topology>
    </subcellularLocation>
</comment>